<reference evidence="6 7" key="1">
    <citation type="submission" date="2023-07" db="EMBL/GenBank/DDBJ databases">
        <title>Comparative genomics of wheat-associated soil bacteria to identify genetic determinants of phenazine resistance.</title>
        <authorList>
            <person name="Mouncey N."/>
        </authorList>
    </citation>
    <scope>NUCLEOTIDE SEQUENCE [LARGE SCALE GENOMIC DNA]</scope>
    <source>
        <strain evidence="6 7">W4I9-1</strain>
    </source>
</reference>
<dbReference type="InterPro" id="IPR000683">
    <property type="entry name" value="Gfo/Idh/MocA-like_OxRdtase_N"/>
</dbReference>
<dbReference type="PANTHER" id="PTHR22604:SF105">
    <property type="entry name" value="TRANS-1,2-DIHYDROBENZENE-1,2-DIOL DEHYDROGENASE"/>
    <property type="match status" value="1"/>
</dbReference>
<dbReference type="RefSeq" id="WP_307292879.1">
    <property type="nucleotide sequence ID" value="NZ_JAUSXV010000001.1"/>
</dbReference>
<dbReference type="GO" id="GO:0016491">
    <property type="term" value="F:oxidoreductase activity"/>
    <property type="evidence" value="ECO:0007669"/>
    <property type="project" value="UniProtKB-KW"/>
</dbReference>
<evidence type="ECO:0000259" key="5">
    <source>
        <dbReference type="Pfam" id="PF22725"/>
    </source>
</evidence>
<dbReference type="EMBL" id="JAUSXV010000001">
    <property type="protein sequence ID" value="MDQ0646167.1"/>
    <property type="molecule type" value="Genomic_DNA"/>
</dbReference>
<dbReference type="Gene3D" id="3.40.50.720">
    <property type="entry name" value="NAD(P)-binding Rossmann-like Domain"/>
    <property type="match status" value="1"/>
</dbReference>
<evidence type="ECO:0000313" key="6">
    <source>
        <dbReference type="EMBL" id="MDQ0646167.1"/>
    </source>
</evidence>
<dbReference type="AlphaFoldDB" id="A0AAW8ESR4"/>
<proteinExistence type="inferred from homology"/>
<dbReference type="Pfam" id="PF01408">
    <property type="entry name" value="GFO_IDH_MocA"/>
    <property type="match status" value="1"/>
</dbReference>
<gene>
    <name evidence="6" type="ORF">QFZ53_000363</name>
</gene>
<protein>
    <submittedName>
        <fullName evidence="6">Dehydrogenase</fullName>
    </submittedName>
</protein>
<name>A0AAW8ESR4_9MICO</name>
<dbReference type="SUPFAM" id="SSF51735">
    <property type="entry name" value="NAD(P)-binding Rossmann-fold domains"/>
    <property type="match status" value="1"/>
</dbReference>
<feature type="domain" description="GFO/IDH/MocA-like oxidoreductase" evidence="5">
    <location>
        <begin position="133"/>
        <end position="188"/>
    </location>
</feature>
<dbReference type="Proteomes" id="UP001244427">
    <property type="component" value="Unassembled WGS sequence"/>
</dbReference>
<dbReference type="InterPro" id="IPR036291">
    <property type="entry name" value="NAD(P)-bd_dom_sf"/>
</dbReference>
<evidence type="ECO:0000313" key="7">
    <source>
        <dbReference type="Proteomes" id="UP001244427"/>
    </source>
</evidence>
<evidence type="ECO:0000259" key="4">
    <source>
        <dbReference type="Pfam" id="PF01408"/>
    </source>
</evidence>
<keyword evidence="7" id="KW-1185">Reference proteome</keyword>
<dbReference type="Pfam" id="PF22725">
    <property type="entry name" value="GFO_IDH_MocA_C3"/>
    <property type="match status" value="1"/>
</dbReference>
<sequence length="327" mass="34448">MTKTRWAVLGPGVISTDFVTGLRSSSLGVLHAVGSSDPDRAAAFAAQHEAAASGNYSDVIARDDVDAVYIGTVHTTHAALAIEALEAGKAVLCEKPITPTAADTRRVLDAAARAGVPFVEAFKQRFGPFADLLRRLLADRELGEVHGVVAGFGGNNPARTGRAFDPTLAGGAILDVGCYPTSLAVEVARMTGRGDQRVKFGDVEAEWVNGVDADTTAHLAIGDLAVELRTAVIREMPGAAVISCERGDIVLPYAWGSRTESPSSLILRADGEEKIVTVPTVQPMAAEADAVSRALIDGRVEAPEMPWVDSALIAEISTRWLEAARRQ</sequence>
<organism evidence="6 7">
    <name type="scientific">Microbacterium natoriense</name>
    <dbReference type="NCBI Taxonomy" id="284570"/>
    <lineage>
        <taxon>Bacteria</taxon>
        <taxon>Bacillati</taxon>
        <taxon>Actinomycetota</taxon>
        <taxon>Actinomycetes</taxon>
        <taxon>Micrococcales</taxon>
        <taxon>Microbacteriaceae</taxon>
        <taxon>Microbacterium</taxon>
    </lineage>
</organism>
<feature type="domain" description="Gfo/Idh/MocA-like oxidoreductase N-terminal" evidence="4">
    <location>
        <begin position="5"/>
        <end position="118"/>
    </location>
</feature>
<evidence type="ECO:0000256" key="3">
    <source>
        <dbReference type="ARBA" id="ARBA00023027"/>
    </source>
</evidence>
<comment type="caution">
    <text evidence="6">The sequence shown here is derived from an EMBL/GenBank/DDBJ whole genome shotgun (WGS) entry which is preliminary data.</text>
</comment>
<dbReference type="Gene3D" id="3.30.360.10">
    <property type="entry name" value="Dihydrodipicolinate Reductase, domain 2"/>
    <property type="match status" value="1"/>
</dbReference>
<dbReference type="InterPro" id="IPR050984">
    <property type="entry name" value="Gfo/Idh/MocA_domain"/>
</dbReference>
<evidence type="ECO:0000256" key="2">
    <source>
        <dbReference type="ARBA" id="ARBA00023002"/>
    </source>
</evidence>
<keyword evidence="3" id="KW-0520">NAD</keyword>
<comment type="similarity">
    <text evidence="1">Belongs to the Gfo/Idh/MocA family.</text>
</comment>
<dbReference type="PANTHER" id="PTHR22604">
    <property type="entry name" value="OXIDOREDUCTASES"/>
    <property type="match status" value="1"/>
</dbReference>
<keyword evidence="2" id="KW-0560">Oxidoreductase</keyword>
<evidence type="ECO:0000256" key="1">
    <source>
        <dbReference type="ARBA" id="ARBA00010928"/>
    </source>
</evidence>
<dbReference type="GO" id="GO:0000166">
    <property type="term" value="F:nucleotide binding"/>
    <property type="evidence" value="ECO:0007669"/>
    <property type="project" value="InterPro"/>
</dbReference>
<accession>A0AAW8ESR4</accession>
<dbReference type="SUPFAM" id="SSF55347">
    <property type="entry name" value="Glyceraldehyde-3-phosphate dehydrogenase-like, C-terminal domain"/>
    <property type="match status" value="1"/>
</dbReference>
<dbReference type="InterPro" id="IPR055170">
    <property type="entry name" value="GFO_IDH_MocA-like_dom"/>
</dbReference>